<keyword evidence="2" id="KW-1133">Transmembrane helix</keyword>
<feature type="transmembrane region" description="Helical" evidence="2">
    <location>
        <begin position="12"/>
        <end position="32"/>
    </location>
</feature>
<evidence type="ECO:0000256" key="2">
    <source>
        <dbReference type="SAM" id="Phobius"/>
    </source>
</evidence>
<sequence length="301" mass="31770">MKASPNREQFLFLVTGGIILVLILLVVIFNMVRSPGDLITEKETQPPPKVKVGDRASDANKSAWLTQVAPAPVFNTDAGKGDAKPEPRIEIDAQDLTAPDPNAKEGSKPRDPWGSKEASALESARLESKPLPKEVGLSTAKAPPPPADGHVAPPMPQMASTPGARPAPPPPARGATQTPGDAKNAAAQAKPNPRDQAEESDVEEENAKPQKNATAPGNGFTVQVASFNDTEHAEALVAKLSSLMFEGRRMPTFITNPKAGAKTVYRVRLGPFQTQQRAQQAANMAQAKIGGVKAVVLNPGQ</sequence>
<dbReference type="Gene3D" id="3.30.70.1070">
    <property type="entry name" value="Sporulation related repeat"/>
    <property type="match status" value="1"/>
</dbReference>
<feature type="region of interest" description="Disordered" evidence="1">
    <location>
        <begin position="38"/>
        <end position="220"/>
    </location>
</feature>
<gene>
    <name evidence="4" type="ORF">SIID45300_02647</name>
</gene>
<keyword evidence="2" id="KW-0472">Membrane</keyword>
<reference evidence="4 5" key="2">
    <citation type="submission" date="2024-09" db="EMBL/GenBank/DDBJ databases">
        <title>Draft genome sequence of Candidatus Magnetaquicoccaceae bacterium FCR-1.</title>
        <authorList>
            <person name="Shimoshige H."/>
            <person name="Shimamura S."/>
            <person name="Taoka A."/>
            <person name="Kobayashi H."/>
            <person name="Maekawa T."/>
        </authorList>
    </citation>
    <scope>NUCLEOTIDE SEQUENCE [LARGE SCALE GENOMIC DNA]</scope>
    <source>
        <strain evidence="4 5">FCR-1</strain>
    </source>
</reference>
<dbReference type="RefSeq" id="WP_420905978.1">
    <property type="nucleotide sequence ID" value="NZ_BAAFGK010000004.1"/>
</dbReference>
<proteinExistence type="predicted"/>
<evidence type="ECO:0000313" key="4">
    <source>
        <dbReference type="EMBL" id="GAB0058300.1"/>
    </source>
</evidence>
<evidence type="ECO:0000259" key="3">
    <source>
        <dbReference type="PROSITE" id="PS51724"/>
    </source>
</evidence>
<feature type="domain" description="SPOR" evidence="3">
    <location>
        <begin position="214"/>
        <end position="299"/>
    </location>
</feature>
<evidence type="ECO:0000256" key="1">
    <source>
        <dbReference type="SAM" id="MobiDB-lite"/>
    </source>
</evidence>
<dbReference type="InterPro" id="IPR007730">
    <property type="entry name" value="SPOR-like_dom"/>
</dbReference>
<dbReference type="Proteomes" id="UP001628193">
    <property type="component" value="Unassembled WGS sequence"/>
</dbReference>
<dbReference type="PROSITE" id="PS51724">
    <property type="entry name" value="SPOR"/>
    <property type="match status" value="1"/>
</dbReference>
<dbReference type="InterPro" id="IPR036680">
    <property type="entry name" value="SPOR-like_sf"/>
</dbReference>
<keyword evidence="5" id="KW-1185">Reference proteome</keyword>
<dbReference type="EMBL" id="BAAFGK010000004">
    <property type="protein sequence ID" value="GAB0058300.1"/>
    <property type="molecule type" value="Genomic_DNA"/>
</dbReference>
<accession>A0ABQ0CBR7</accession>
<protein>
    <recommendedName>
        <fullName evidence="3">SPOR domain-containing protein</fullName>
    </recommendedName>
</protein>
<feature type="compositionally biased region" description="Low complexity" evidence="1">
    <location>
        <begin position="173"/>
        <end position="191"/>
    </location>
</feature>
<name>A0ABQ0CBR7_9PROT</name>
<evidence type="ECO:0000313" key="5">
    <source>
        <dbReference type="Proteomes" id="UP001628193"/>
    </source>
</evidence>
<organism evidence="4 5">
    <name type="scientific">Candidatus Magnetaquiglobus chichijimensis</name>
    <dbReference type="NCBI Taxonomy" id="3141448"/>
    <lineage>
        <taxon>Bacteria</taxon>
        <taxon>Pseudomonadati</taxon>
        <taxon>Pseudomonadota</taxon>
        <taxon>Magnetococcia</taxon>
        <taxon>Magnetococcales</taxon>
        <taxon>Candidatus Magnetaquicoccaceae</taxon>
        <taxon>Candidatus Magnetaquiglobus</taxon>
    </lineage>
</organism>
<dbReference type="Pfam" id="PF05036">
    <property type="entry name" value="SPOR"/>
    <property type="match status" value="1"/>
</dbReference>
<comment type="caution">
    <text evidence="4">The sequence shown here is derived from an EMBL/GenBank/DDBJ whole genome shotgun (WGS) entry which is preliminary data.</text>
</comment>
<feature type="compositionally biased region" description="Basic and acidic residues" evidence="1">
    <location>
        <begin position="102"/>
        <end position="114"/>
    </location>
</feature>
<keyword evidence="2" id="KW-0812">Transmembrane</keyword>
<feature type="compositionally biased region" description="Polar residues" evidence="1">
    <location>
        <begin position="209"/>
        <end position="220"/>
    </location>
</feature>
<feature type="compositionally biased region" description="Basic and acidic residues" evidence="1">
    <location>
        <begin position="79"/>
        <end position="91"/>
    </location>
</feature>
<dbReference type="SUPFAM" id="SSF110997">
    <property type="entry name" value="Sporulation related repeat"/>
    <property type="match status" value="1"/>
</dbReference>
<reference evidence="4 5" key="1">
    <citation type="submission" date="2024-05" db="EMBL/GenBank/DDBJ databases">
        <authorList>
            <consortium name="Candidatus Magnetaquicoccaceae bacterium FCR-1 genome sequencing consortium"/>
            <person name="Shimoshige H."/>
            <person name="Shimamura S."/>
            <person name="Taoka A."/>
            <person name="Kobayashi H."/>
            <person name="Maekawa T."/>
        </authorList>
    </citation>
    <scope>NUCLEOTIDE SEQUENCE [LARGE SCALE GENOMIC DNA]</scope>
    <source>
        <strain evidence="4 5">FCR-1</strain>
    </source>
</reference>